<feature type="transmembrane region" description="Helical" evidence="4">
    <location>
        <begin position="41"/>
        <end position="59"/>
    </location>
</feature>
<name>A0A4Z0F6I0_9GAMM</name>
<reference evidence="5 6" key="1">
    <citation type="journal article" date="2019" name="ISME J.">
        <title>Candidatus Macondimonas diazotrophica, a novel gammaproteobacterial genus dominating crude-oil-contaminated coastal sediments.</title>
        <authorList>
            <person name="Karthikeyan S."/>
            <person name="Konstantinidis K."/>
        </authorList>
    </citation>
    <scope>NUCLEOTIDE SEQUENCE [LARGE SCALE GENOMIC DNA]</scope>
    <source>
        <strain evidence="5 6">KTK01</strain>
    </source>
</reference>
<gene>
    <name evidence="5" type="ORF">E4680_10810</name>
</gene>
<dbReference type="RefSeq" id="WP_135282429.1">
    <property type="nucleotide sequence ID" value="NZ_SRIO01000015.1"/>
</dbReference>
<accession>A0A4Z0F6I0</accession>
<dbReference type="EMBL" id="SRIO01000015">
    <property type="protein sequence ID" value="TFZ81791.1"/>
    <property type="molecule type" value="Genomic_DNA"/>
</dbReference>
<keyword evidence="1 4" id="KW-0812">Transmembrane</keyword>
<feature type="transmembrane region" description="Helical" evidence="4">
    <location>
        <begin position="363"/>
        <end position="382"/>
    </location>
</feature>
<dbReference type="InterPro" id="IPR036259">
    <property type="entry name" value="MFS_trans_sf"/>
</dbReference>
<evidence type="ECO:0000313" key="5">
    <source>
        <dbReference type="EMBL" id="TFZ81791.1"/>
    </source>
</evidence>
<feature type="transmembrane region" description="Helical" evidence="4">
    <location>
        <begin position="157"/>
        <end position="178"/>
    </location>
</feature>
<feature type="transmembrane region" description="Helical" evidence="4">
    <location>
        <begin position="335"/>
        <end position="357"/>
    </location>
</feature>
<evidence type="ECO:0000256" key="3">
    <source>
        <dbReference type="ARBA" id="ARBA00023136"/>
    </source>
</evidence>
<evidence type="ECO:0000313" key="6">
    <source>
        <dbReference type="Proteomes" id="UP000297890"/>
    </source>
</evidence>
<comment type="caution">
    <text evidence="5">The sequence shown here is derived from an EMBL/GenBank/DDBJ whole genome shotgun (WGS) entry which is preliminary data.</text>
</comment>
<evidence type="ECO:0000256" key="4">
    <source>
        <dbReference type="SAM" id="Phobius"/>
    </source>
</evidence>
<feature type="transmembrane region" description="Helical" evidence="4">
    <location>
        <begin position="199"/>
        <end position="222"/>
    </location>
</feature>
<proteinExistence type="predicted"/>
<dbReference type="SUPFAM" id="SSF103473">
    <property type="entry name" value="MFS general substrate transporter"/>
    <property type="match status" value="1"/>
</dbReference>
<feature type="transmembrane region" description="Helical" evidence="4">
    <location>
        <begin position="95"/>
        <end position="116"/>
    </location>
</feature>
<feature type="transmembrane region" description="Helical" evidence="4">
    <location>
        <begin position="71"/>
        <end position="89"/>
    </location>
</feature>
<feature type="transmembrane region" description="Helical" evidence="4">
    <location>
        <begin position="273"/>
        <end position="291"/>
    </location>
</feature>
<keyword evidence="2 4" id="KW-1133">Transmembrane helix</keyword>
<protein>
    <submittedName>
        <fullName evidence="5">MFS transporter</fullName>
    </submittedName>
</protein>
<dbReference type="GO" id="GO:0022857">
    <property type="term" value="F:transmembrane transporter activity"/>
    <property type="evidence" value="ECO:0007669"/>
    <property type="project" value="InterPro"/>
</dbReference>
<dbReference type="Proteomes" id="UP000297890">
    <property type="component" value="Unassembled WGS sequence"/>
</dbReference>
<sequence>MTLKHGLILLTLVSVVADTMLLPFYPQFFAREFGNTSPEHVGFYIAACCFTVMVALPFWAKLARRINEFHIWVVTQIAAGSLGIAAYFTESLLHFWVITQTMLVFKASYLLIYPMVMRLEEKDRHLGVAGMFSVLMHFGAIGGALLGGAMLEFAEPRVIYLIMAATDALQVVVCSLIIRARAIAWRQAPLDTPVEVEPVATTGNPLIIQLGVISLLFYLSAFMMRPFFSRYWESVALGGSELVAGIIYAIPAWVALVGLWLNSRSKRERSSFSIVLQALVVAMIGAAIQSVPHPVAIVLGRVIFGWALFQGTVRLEVLVFELSSRHHYAIDFSKIHIFQNVGVLMASFAVGSVVSGYSLQMPFFVALAGFTLTAAVFLVLFGSRLWPSLARMPSA</sequence>
<organism evidence="5 6">
    <name type="scientific">Candidatus Macondimonas diazotrophica</name>
    <dbReference type="NCBI Taxonomy" id="2305248"/>
    <lineage>
        <taxon>Bacteria</taxon>
        <taxon>Pseudomonadati</taxon>
        <taxon>Pseudomonadota</taxon>
        <taxon>Gammaproteobacteria</taxon>
        <taxon>Chromatiales</taxon>
        <taxon>Ectothiorhodospiraceae</taxon>
        <taxon>Candidatus Macondimonas</taxon>
    </lineage>
</organism>
<dbReference type="AlphaFoldDB" id="A0A4Z0F6I0"/>
<evidence type="ECO:0000256" key="1">
    <source>
        <dbReference type="ARBA" id="ARBA00022692"/>
    </source>
</evidence>
<dbReference type="Pfam" id="PF07690">
    <property type="entry name" value="MFS_1"/>
    <property type="match status" value="1"/>
</dbReference>
<feature type="transmembrane region" description="Helical" evidence="4">
    <location>
        <begin position="128"/>
        <end position="151"/>
    </location>
</feature>
<dbReference type="InterPro" id="IPR011701">
    <property type="entry name" value="MFS"/>
</dbReference>
<feature type="transmembrane region" description="Helical" evidence="4">
    <location>
        <begin position="242"/>
        <end position="261"/>
    </location>
</feature>
<evidence type="ECO:0000256" key="2">
    <source>
        <dbReference type="ARBA" id="ARBA00022989"/>
    </source>
</evidence>
<dbReference type="OrthoDB" id="8579878at2"/>
<keyword evidence="6" id="KW-1185">Reference proteome</keyword>
<dbReference type="Gene3D" id="1.20.1250.20">
    <property type="entry name" value="MFS general substrate transporter like domains"/>
    <property type="match status" value="2"/>
</dbReference>
<keyword evidence="3 4" id="KW-0472">Membrane</keyword>